<keyword evidence="6" id="KW-1185">Reference proteome</keyword>
<feature type="region of interest" description="Disordered" evidence="4">
    <location>
        <begin position="55"/>
        <end position="77"/>
    </location>
</feature>
<reference evidence="5" key="2">
    <citation type="submission" date="2025-09" db="UniProtKB">
        <authorList>
            <consortium name="Ensembl"/>
        </authorList>
    </citation>
    <scope>IDENTIFICATION</scope>
</reference>
<evidence type="ECO:0000256" key="2">
    <source>
        <dbReference type="ARBA" id="ARBA00006634"/>
    </source>
</evidence>
<feature type="compositionally biased region" description="Polar residues" evidence="4">
    <location>
        <begin position="55"/>
        <end position="67"/>
    </location>
</feature>
<name>A0A8D0H2U5_SPHPU</name>
<evidence type="ECO:0000256" key="1">
    <source>
        <dbReference type="ARBA" id="ARBA00004123"/>
    </source>
</evidence>
<comment type="subcellular location">
    <subcellularLocation>
        <location evidence="1">Nucleus</location>
    </subcellularLocation>
</comment>
<evidence type="ECO:0000313" key="5">
    <source>
        <dbReference type="Ensembl" id="ENSSPUP00000013317.1"/>
    </source>
</evidence>
<dbReference type="GeneTree" id="ENSGT00390000016496"/>
<proteinExistence type="inferred from homology"/>
<sequence length="145" mass="16062">MLLHRKGKIVPTVNEEREGNENNLSVESSALEGNGNLPKADDDKALLLTHSPNVQDEESSCATTFSDESGVESVDLPRQPIQLDKSAFLDEDSNQPMPVDRFFGNVAFMQDLPAAALTCTTMSRRELRKLHFIAKDDDDDDDNVL</sequence>
<dbReference type="AlphaFoldDB" id="A0A8D0H2U5"/>
<evidence type="ECO:0000256" key="3">
    <source>
        <dbReference type="ARBA" id="ARBA00023242"/>
    </source>
</evidence>
<keyword evidence="3" id="KW-0539">Nucleus</keyword>
<evidence type="ECO:0008006" key="7">
    <source>
        <dbReference type="Google" id="ProtNLM"/>
    </source>
</evidence>
<dbReference type="Pfam" id="PF15772">
    <property type="entry name" value="UPF0688"/>
    <property type="match status" value="1"/>
</dbReference>
<dbReference type="GO" id="GO:0005634">
    <property type="term" value="C:nucleus"/>
    <property type="evidence" value="ECO:0007669"/>
    <property type="project" value="UniProtKB-SubCell"/>
</dbReference>
<accession>A0A8D0H2U5</accession>
<dbReference type="InterPro" id="IPR031530">
    <property type="entry name" value="UPF0688"/>
</dbReference>
<comment type="similarity">
    <text evidence="2">Belongs to the UPF0688 family.</text>
</comment>
<dbReference type="PANTHER" id="PTHR28491:SF1">
    <property type="entry name" value="UPF0688 PROTEIN C1ORF174"/>
    <property type="match status" value="1"/>
</dbReference>
<reference evidence="5" key="1">
    <citation type="submission" date="2025-08" db="UniProtKB">
        <authorList>
            <consortium name="Ensembl"/>
        </authorList>
    </citation>
    <scope>IDENTIFICATION</scope>
</reference>
<evidence type="ECO:0000313" key="6">
    <source>
        <dbReference type="Proteomes" id="UP000694392"/>
    </source>
</evidence>
<feature type="region of interest" description="Disordered" evidence="4">
    <location>
        <begin position="1"/>
        <end position="36"/>
    </location>
</feature>
<dbReference type="Proteomes" id="UP000694392">
    <property type="component" value="Unplaced"/>
</dbReference>
<dbReference type="Ensembl" id="ENSSPUT00000014198.1">
    <property type="protein sequence ID" value="ENSSPUP00000013317.1"/>
    <property type="gene ID" value="ENSSPUG00000010240.1"/>
</dbReference>
<organism evidence="5 6">
    <name type="scientific">Sphenodon punctatus</name>
    <name type="common">Tuatara</name>
    <name type="synonym">Hatteria punctata</name>
    <dbReference type="NCBI Taxonomy" id="8508"/>
    <lineage>
        <taxon>Eukaryota</taxon>
        <taxon>Metazoa</taxon>
        <taxon>Chordata</taxon>
        <taxon>Craniata</taxon>
        <taxon>Vertebrata</taxon>
        <taxon>Euteleostomi</taxon>
        <taxon>Lepidosauria</taxon>
        <taxon>Sphenodontia</taxon>
        <taxon>Sphenodontidae</taxon>
        <taxon>Sphenodon</taxon>
    </lineage>
</organism>
<evidence type="ECO:0000256" key="4">
    <source>
        <dbReference type="SAM" id="MobiDB-lite"/>
    </source>
</evidence>
<dbReference type="PANTHER" id="PTHR28491">
    <property type="entry name" value="UPF0688 PROTEIN C1ORF174"/>
    <property type="match status" value="1"/>
</dbReference>
<protein>
    <recommendedName>
        <fullName evidence="7">CA174 protein</fullName>
    </recommendedName>
</protein>